<comment type="subunit">
    <text evidence="7">Interacts with UvrB in an incision complex.</text>
</comment>
<feature type="region of interest" description="Disordered" evidence="8">
    <location>
        <begin position="1"/>
        <end position="21"/>
    </location>
</feature>
<dbReference type="PANTHER" id="PTHR30562">
    <property type="entry name" value="UVRC/OXIDOREDUCTASE"/>
    <property type="match status" value="1"/>
</dbReference>
<dbReference type="CDD" id="cd10434">
    <property type="entry name" value="GIY-YIG_UvrC_Cho"/>
    <property type="match status" value="1"/>
</dbReference>
<dbReference type="GO" id="GO:0005737">
    <property type="term" value="C:cytoplasm"/>
    <property type="evidence" value="ECO:0007669"/>
    <property type="project" value="UniProtKB-SubCell"/>
</dbReference>
<dbReference type="PROSITE" id="PS50165">
    <property type="entry name" value="UVRC"/>
    <property type="match status" value="1"/>
</dbReference>
<dbReference type="InterPro" id="IPR001943">
    <property type="entry name" value="UVR_dom"/>
</dbReference>
<dbReference type="PANTHER" id="PTHR30562:SF1">
    <property type="entry name" value="UVRABC SYSTEM PROTEIN C"/>
    <property type="match status" value="1"/>
</dbReference>
<feature type="compositionally biased region" description="Acidic residues" evidence="8">
    <location>
        <begin position="640"/>
        <end position="649"/>
    </location>
</feature>
<dbReference type="SUPFAM" id="SSF47781">
    <property type="entry name" value="RuvA domain 2-like"/>
    <property type="match status" value="1"/>
</dbReference>
<keyword evidence="1 7" id="KW-0963">Cytoplasm</keyword>
<evidence type="ECO:0000259" key="11">
    <source>
        <dbReference type="PROSITE" id="PS50165"/>
    </source>
</evidence>
<keyword evidence="5 7" id="KW-0234">DNA repair</keyword>
<comment type="function">
    <text evidence="7">The UvrABC repair system catalyzes the recognition and processing of DNA lesions. UvrC both incises the 5' and 3' sides of the lesion. The N-terminal half is responsible for the 3' incision and the C-terminal half is responsible for the 5' incision.</text>
</comment>
<evidence type="ECO:0000256" key="4">
    <source>
        <dbReference type="ARBA" id="ARBA00022881"/>
    </source>
</evidence>
<dbReference type="GO" id="GO:0006289">
    <property type="term" value="P:nucleotide-excision repair"/>
    <property type="evidence" value="ECO:0007669"/>
    <property type="project" value="UniProtKB-UniRule"/>
</dbReference>
<dbReference type="InterPro" id="IPR047296">
    <property type="entry name" value="GIY-YIG_UvrC_Cho"/>
</dbReference>
<dbReference type="Gene3D" id="3.40.1440.10">
    <property type="entry name" value="GIY-YIG endonuclease"/>
    <property type="match status" value="1"/>
</dbReference>
<name>A0AA37Q601_9BACT</name>
<dbReference type="Gene3D" id="1.10.150.20">
    <property type="entry name" value="5' to 3' exonuclease, C-terminal subdomain"/>
    <property type="match status" value="1"/>
</dbReference>
<dbReference type="GO" id="GO:0009432">
    <property type="term" value="P:SOS response"/>
    <property type="evidence" value="ECO:0007669"/>
    <property type="project" value="UniProtKB-UniRule"/>
</dbReference>
<evidence type="ECO:0000256" key="2">
    <source>
        <dbReference type="ARBA" id="ARBA00022763"/>
    </source>
</evidence>
<protein>
    <recommendedName>
        <fullName evidence="7">UvrABC system protein C</fullName>
        <shortName evidence="7">Protein UvrC</shortName>
    </recommendedName>
    <alternativeName>
        <fullName evidence="7">Excinuclease ABC subunit C</fullName>
    </alternativeName>
</protein>
<feature type="region of interest" description="Disordered" evidence="8">
    <location>
        <begin position="617"/>
        <end position="649"/>
    </location>
</feature>
<dbReference type="HAMAP" id="MF_00203">
    <property type="entry name" value="UvrC"/>
    <property type="match status" value="1"/>
</dbReference>
<dbReference type="InterPro" id="IPR036876">
    <property type="entry name" value="UVR_dom_sf"/>
</dbReference>
<evidence type="ECO:0000259" key="10">
    <source>
        <dbReference type="PROSITE" id="PS50164"/>
    </source>
</evidence>
<evidence type="ECO:0000259" key="9">
    <source>
        <dbReference type="PROSITE" id="PS50151"/>
    </source>
</evidence>
<dbReference type="Pfam" id="PF01541">
    <property type="entry name" value="GIY-YIG"/>
    <property type="match status" value="1"/>
</dbReference>
<dbReference type="InterPro" id="IPR000305">
    <property type="entry name" value="GIY-YIG_endonuc"/>
</dbReference>
<dbReference type="Gene3D" id="4.10.860.10">
    <property type="entry name" value="UVR domain"/>
    <property type="match status" value="1"/>
</dbReference>
<dbReference type="NCBIfam" id="TIGR00194">
    <property type="entry name" value="uvrC"/>
    <property type="match status" value="1"/>
</dbReference>
<evidence type="ECO:0000256" key="5">
    <source>
        <dbReference type="ARBA" id="ARBA00023204"/>
    </source>
</evidence>
<dbReference type="InterPro" id="IPR004791">
    <property type="entry name" value="UvrC"/>
</dbReference>
<feature type="domain" description="GIY-YIG" evidence="10">
    <location>
        <begin position="38"/>
        <end position="117"/>
    </location>
</feature>
<dbReference type="InterPro" id="IPR050066">
    <property type="entry name" value="UvrABC_protein_C"/>
</dbReference>
<dbReference type="NCBIfam" id="NF001824">
    <property type="entry name" value="PRK00558.1-5"/>
    <property type="match status" value="1"/>
</dbReference>
<keyword evidence="4 7" id="KW-0267">Excision nuclease</keyword>
<dbReference type="InterPro" id="IPR010994">
    <property type="entry name" value="RuvA_2-like"/>
</dbReference>
<dbReference type="SUPFAM" id="SSF82771">
    <property type="entry name" value="GIY-YIG endonuclease"/>
    <property type="match status" value="1"/>
</dbReference>
<organism evidence="12 13">
    <name type="scientific">Roseisolibacter agri</name>
    <dbReference type="NCBI Taxonomy" id="2014610"/>
    <lineage>
        <taxon>Bacteria</taxon>
        <taxon>Pseudomonadati</taxon>
        <taxon>Gemmatimonadota</taxon>
        <taxon>Gemmatimonadia</taxon>
        <taxon>Gemmatimonadales</taxon>
        <taxon>Gemmatimonadaceae</taxon>
        <taxon>Roseisolibacter</taxon>
    </lineage>
</organism>
<dbReference type="Pfam" id="PF22920">
    <property type="entry name" value="UvrC_RNaseH"/>
    <property type="match status" value="1"/>
</dbReference>
<dbReference type="GO" id="GO:0009380">
    <property type="term" value="C:excinuclease repair complex"/>
    <property type="evidence" value="ECO:0007669"/>
    <property type="project" value="InterPro"/>
</dbReference>
<comment type="subcellular location">
    <subcellularLocation>
        <location evidence="7">Cytoplasm</location>
    </subcellularLocation>
</comment>
<evidence type="ECO:0000256" key="8">
    <source>
        <dbReference type="SAM" id="MobiDB-lite"/>
    </source>
</evidence>
<dbReference type="Gene3D" id="3.30.420.340">
    <property type="entry name" value="UvrC, RNAse H endonuclease domain"/>
    <property type="match status" value="1"/>
</dbReference>
<dbReference type="AlphaFoldDB" id="A0AA37Q601"/>
<keyword evidence="6 7" id="KW-0742">SOS response</keyword>
<keyword evidence="2 7" id="KW-0227">DNA damage</keyword>
<reference evidence="12" key="1">
    <citation type="submission" date="2022-08" db="EMBL/GenBank/DDBJ databases">
        <title>Draft genome sequencing of Roseisolibacter agri AW1220.</title>
        <authorList>
            <person name="Tobiishi Y."/>
            <person name="Tonouchi A."/>
        </authorList>
    </citation>
    <scope>NUCLEOTIDE SEQUENCE</scope>
    <source>
        <strain evidence="12">AW1220</strain>
    </source>
</reference>
<feature type="domain" description="UvrC family homology region profile" evidence="11">
    <location>
        <begin position="279"/>
        <end position="502"/>
    </location>
</feature>
<evidence type="ECO:0000256" key="6">
    <source>
        <dbReference type="ARBA" id="ARBA00023236"/>
    </source>
</evidence>
<dbReference type="PROSITE" id="PS50164">
    <property type="entry name" value="GIY_YIG"/>
    <property type="match status" value="1"/>
</dbReference>
<evidence type="ECO:0000256" key="1">
    <source>
        <dbReference type="ARBA" id="ARBA00022490"/>
    </source>
</evidence>
<dbReference type="RefSeq" id="WP_284351647.1">
    <property type="nucleotide sequence ID" value="NZ_BRXS01000006.1"/>
</dbReference>
<dbReference type="Pfam" id="PF14520">
    <property type="entry name" value="HHH_5"/>
    <property type="match status" value="1"/>
</dbReference>
<evidence type="ECO:0000256" key="7">
    <source>
        <dbReference type="HAMAP-Rule" id="MF_00203"/>
    </source>
</evidence>
<dbReference type="GO" id="GO:0009381">
    <property type="term" value="F:excinuclease ABC activity"/>
    <property type="evidence" value="ECO:0007669"/>
    <property type="project" value="UniProtKB-UniRule"/>
</dbReference>
<dbReference type="InterPro" id="IPR035901">
    <property type="entry name" value="GIY-YIG_endonuc_sf"/>
</dbReference>
<dbReference type="EMBL" id="BRXS01000006">
    <property type="protein sequence ID" value="GLC27200.1"/>
    <property type="molecule type" value="Genomic_DNA"/>
</dbReference>
<feature type="domain" description="UVR" evidence="9">
    <location>
        <begin position="228"/>
        <end position="263"/>
    </location>
</feature>
<dbReference type="Pfam" id="PF08459">
    <property type="entry name" value="UvrC_RNaseH_dom"/>
    <property type="match status" value="1"/>
</dbReference>
<dbReference type="GO" id="GO:0003677">
    <property type="term" value="F:DNA binding"/>
    <property type="evidence" value="ECO:0007669"/>
    <property type="project" value="UniProtKB-UniRule"/>
</dbReference>
<proteinExistence type="inferred from homology"/>
<keyword evidence="3 7" id="KW-0228">DNA excision</keyword>
<dbReference type="SUPFAM" id="SSF46600">
    <property type="entry name" value="C-terminal UvrC-binding domain of UvrB"/>
    <property type="match status" value="1"/>
</dbReference>
<dbReference type="Proteomes" id="UP001161325">
    <property type="component" value="Unassembled WGS sequence"/>
</dbReference>
<comment type="similarity">
    <text evidence="7">Belongs to the UvrC family.</text>
</comment>
<dbReference type="InterPro" id="IPR038476">
    <property type="entry name" value="UvrC_RNase_H_dom_sf"/>
</dbReference>
<evidence type="ECO:0000256" key="3">
    <source>
        <dbReference type="ARBA" id="ARBA00022769"/>
    </source>
</evidence>
<evidence type="ECO:0000313" key="13">
    <source>
        <dbReference type="Proteomes" id="UP001161325"/>
    </source>
</evidence>
<dbReference type="Pfam" id="PF02151">
    <property type="entry name" value="UVR"/>
    <property type="match status" value="1"/>
</dbReference>
<keyword evidence="13" id="KW-1185">Reference proteome</keyword>
<dbReference type="SMART" id="SM00465">
    <property type="entry name" value="GIYc"/>
    <property type="match status" value="1"/>
</dbReference>
<dbReference type="FunFam" id="3.40.1440.10:FF:000001">
    <property type="entry name" value="UvrABC system protein C"/>
    <property type="match status" value="1"/>
</dbReference>
<gene>
    <name evidence="7 12" type="primary">uvrC</name>
    <name evidence="12" type="ORF">rosag_37130</name>
</gene>
<comment type="caution">
    <text evidence="12">The sequence shown here is derived from an EMBL/GenBank/DDBJ whole genome shotgun (WGS) entry which is preliminary data.</text>
</comment>
<sequence length="649" mass="73069">MSDDGLRRAQNATDPDGYYDPMIAPPESVVSKLPHLPESPGVYLWKDAEGVVLYVGKAKRLRSRVRSYFASDHATSPKTRGLVRNIRDLETIVVPTEAHALILEANLIKEYRPRFNIALRDDKSYPYIKVTVQEPFPRVFVTRRLQSDGARYFGPYTDVGAMRRALNVVKRIFTVRSCNYDMPREMPERACLDFAIKRCKAPCIFNQTQEDYGTMIDEVLVFLDGKTAEVARRINARMAEAAENLDFERAAELRDALRHLERMEEPTVVLEIEGGDRDVVGYARDGDDACVAIMRIRGGKLLARDHRFLENTDGDEDPAVLAAFLARSYLGSEERAAELLVPFDFEDREVLEQSLQRTRVVVPQRGSRRQLVDLAQQNARHLLEEFKLSTMEADERAADPVYELQRELGLKKVPRALVCFDISHAQGTDTVASCVWFENGRAKRAEYRKFKVETVVGIDDFASMKEVVGRYFRRRLEEERPLPDLVVIDGGKGQLNAAKEAMDSVGLSDMPMISLAKREEEVFVIGRSDPLRMPRRSPALRMLQQARDEAHRFAVTFQRKRRTIRTVTSELLKIPGVGPIKRRQLLTHFGSIQGLREATPAAVAELPGWTEASARKMLDGLAASDPTKPSAPMPAPALAADDEGTAPAS</sequence>
<dbReference type="InterPro" id="IPR001162">
    <property type="entry name" value="UvrC_RNase_H_dom"/>
</dbReference>
<evidence type="ECO:0000313" key="12">
    <source>
        <dbReference type="EMBL" id="GLC27200.1"/>
    </source>
</evidence>
<accession>A0AA37Q601</accession>
<dbReference type="PROSITE" id="PS50151">
    <property type="entry name" value="UVR"/>
    <property type="match status" value="1"/>
</dbReference>